<feature type="transmembrane region" description="Helical" evidence="6">
    <location>
        <begin position="188"/>
        <end position="208"/>
    </location>
</feature>
<evidence type="ECO:0000256" key="4">
    <source>
        <dbReference type="ARBA" id="ARBA00022989"/>
    </source>
</evidence>
<organism evidence="7 8">
    <name type="scientific">Sphingomonas alpina</name>
    <dbReference type="NCBI Taxonomy" id="653931"/>
    <lineage>
        <taxon>Bacteria</taxon>
        <taxon>Pseudomonadati</taxon>
        <taxon>Pseudomonadota</taxon>
        <taxon>Alphaproteobacteria</taxon>
        <taxon>Sphingomonadales</taxon>
        <taxon>Sphingomonadaceae</taxon>
        <taxon>Sphingomonas</taxon>
    </lineage>
</organism>
<dbReference type="RefSeq" id="WP_187760744.1">
    <property type="nucleotide sequence ID" value="NZ_CP061038.1"/>
</dbReference>
<feature type="transmembrane region" description="Helical" evidence="6">
    <location>
        <begin position="399"/>
        <end position="420"/>
    </location>
</feature>
<feature type="transmembrane region" description="Helical" evidence="6">
    <location>
        <begin position="93"/>
        <end position="118"/>
    </location>
</feature>
<name>A0A7H0LFG3_9SPHN</name>
<protein>
    <submittedName>
        <fullName evidence="7">Oligosaccharide flippase family protein</fullName>
    </submittedName>
</protein>
<dbReference type="KEGG" id="spap:H3Z74_16910"/>
<feature type="transmembrane region" description="Helical" evidence="6">
    <location>
        <begin position="12"/>
        <end position="32"/>
    </location>
</feature>
<dbReference type="AlphaFoldDB" id="A0A7H0LFG3"/>
<evidence type="ECO:0000256" key="6">
    <source>
        <dbReference type="SAM" id="Phobius"/>
    </source>
</evidence>
<keyword evidence="4 6" id="KW-1133">Transmembrane helix</keyword>
<dbReference type="PANTHER" id="PTHR30250">
    <property type="entry name" value="PST FAMILY PREDICTED COLANIC ACID TRANSPORTER"/>
    <property type="match status" value="1"/>
</dbReference>
<dbReference type="Proteomes" id="UP000516148">
    <property type="component" value="Chromosome"/>
</dbReference>
<dbReference type="InterPro" id="IPR002797">
    <property type="entry name" value="Polysacc_synth"/>
</dbReference>
<accession>A0A7H0LFG3</accession>
<keyword evidence="8" id="KW-1185">Reference proteome</keyword>
<dbReference type="EMBL" id="CP061038">
    <property type="protein sequence ID" value="QNQ08416.1"/>
    <property type="molecule type" value="Genomic_DNA"/>
</dbReference>
<feature type="transmembrane region" description="Helical" evidence="6">
    <location>
        <begin position="38"/>
        <end position="62"/>
    </location>
</feature>
<feature type="transmembrane region" description="Helical" evidence="6">
    <location>
        <begin position="161"/>
        <end position="182"/>
    </location>
</feature>
<evidence type="ECO:0000256" key="5">
    <source>
        <dbReference type="ARBA" id="ARBA00023136"/>
    </source>
</evidence>
<comment type="subcellular location">
    <subcellularLocation>
        <location evidence="1">Cell membrane</location>
        <topology evidence="1">Multi-pass membrane protein</topology>
    </subcellularLocation>
</comment>
<feature type="transmembrane region" description="Helical" evidence="6">
    <location>
        <begin position="432"/>
        <end position="452"/>
    </location>
</feature>
<evidence type="ECO:0000313" key="7">
    <source>
        <dbReference type="EMBL" id="QNQ08416.1"/>
    </source>
</evidence>
<evidence type="ECO:0000256" key="3">
    <source>
        <dbReference type="ARBA" id="ARBA00022692"/>
    </source>
</evidence>
<gene>
    <name evidence="7" type="ORF">H3Z74_16910</name>
</gene>
<dbReference type="GO" id="GO:0005886">
    <property type="term" value="C:plasma membrane"/>
    <property type="evidence" value="ECO:0007669"/>
    <property type="project" value="UniProtKB-SubCell"/>
</dbReference>
<reference evidence="7 8" key="1">
    <citation type="submission" date="2020-09" db="EMBL/GenBank/DDBJ databases">
        <title>Sphingomonas sp., a new species isolated from pork steak.</title>
        <authorList>
            <person name="Heidler von Heilborn D."/>
        </authorList>
    </citation>
    <scope>NUCLEOTIDE SEQUENCE [LARGE SCALE GENOMIC DNA]</scope>
    <source>
        <strain evidence="8">S8-3T</strain>
    </source>
</reference>
<feature type="transmembrane region" description="Helical" evidence="6">
    <location>
        <begin position="130"/>
        <end position="149"/>
    </location>
</feature>
<keyword evidence="2" id="KW-1003">Cell membrane</keyword>
<proteinExistence type="predicted"/>
<feature type="transmembrane region" description="Helical" evidence="6">
    <location>
        <begin position="344"/>
        <end position="369"/>
    </location>
</feature>
<evidence type="ECO:0000256" key="2">
    <source>
        <dbReference type="ARBA" id="ARBA00022475"/>
    </source>
</evidence>
<keyword evidence="5 6" id="KW-0472">Membrane</keyword>
<feature type="transmembrane region" description="Helical" evidence="6">
    <location>
        <begin position="376"/>
        <end position="393"/>
    </location>
</feature>
<keyword evidence="3 6" id="KW-0812">Transmembrane</keyword>
<evidence type="ECO:0000313" key="8">
    <source>
        <dbReference type="Proteomes" id="UP000516148"/>
    </source>
</evidence>
<feature type="transmembrane region" description="Helical" evidence="6">
    <location>
        <begin position="310"/>
        <end position="332"/>
    </location>
</feature>
<sequence>MTADRMILRGAFSTAFGFVIRLGARFLFLFVAGRLFGAGLFGAYSIAVAVLEASVGLTGLSLKKTLFQLLDRNVEAGQLETESKRAGRPDFHIVLDAALLVVMASAGVAALIMGATTLVPREVAGSAATALFWIAPMIAGQALADVLFAATRWKHVVKYEVVGRSVVEPYSLLTGTVVAYSLGFDHTGLIIGYWVGNVMLNAYALYAVRRSFPHFALRSYRPGRRLFALLRELLPNTGTDVINGIFTRLDLYLVGIFLGNHWAGIYGMAQQLRTPLRHARQSFDSLLVPMVARTLSVSGQARTVTALATAARLILSVQTAFLVAFVAVGGQLLELFGPGFSAGYVALILLTVAEAVQGTFGLGDFLFVYLRPKTGLLIMAASFVVCVAAAISFTPRFGIAGAAGAVLLATMVQAALRRLVLRAQLGVRAPLTPLWPPVLAGAAGLMVALTLHSGLNTGFGTATVVAFVATAAVYGGVLFASLRLTGQKLAISGFAAG</sequence>
<dbReference type="PANTHER" id="PTHR30250:SF11">
    <property type="entry name" value="O-ANTIGEN TRANSPORTER-RELATED"/>
    <property type="match status" value="1"/>
</dbReference>
<feature type="transmembrane region" description="Helical" evidence="6">
    <location>
        <begin position="458"/>
        <end position="482"/>
    </location>
</feature>
<dbReference type="InterPro" id="IPR050833">
    <property type="entry name" value="Poly_Biosynth_Transport"/>
</dbReference>
<evidence type="ECO:0000256" key="1">
    <source>
        <dbReference type="ARBA" id="ARBA00004651"/>
    </source>
</evidence>
<dbReference type="Pfam" id="PF01943">
    <property type="entry name" value="Polysacc_synt"/>
    <property type="match status" value="1"/>
</dbReference>